<name>A0A542D4Z6_SERFO</name>
<comment type="caution">
    <text evidence="3">The sequence shown here is derived from an EMBL/GenBank/DDBJ whole genome shotgun (WGS) entry which is preliminary data.</text>
</comment>
<dbReference type="SMART" id="SM00710">
    <property type="entry name" value="PbH1"/>
    <property type="match status" value="10"/>
</dbReference>
<gene>
    <name evidence="3" type="ORF">FHU10_0081</name>
</gene>
<reference evidence="3" key="1">
    <citation type="submission" date="2019-06" db="EMBL/GenBank/DDBJ databases">
        <authorList>
            <person name="Deangelis K."/>
            <person name="Huntemann M."/>
            <person name="Clum A."/>
            <person name="Pillay M."/>
            <person name="Palaniappan K."/>
            <person name="Varghese N."/>
            <person name="Mikhailova N."/>
            <person name="Stamatis D."/>
            <person name="Reddy T."/>
            <person name="Daum C."/>
            <person name="Shapiro N."/>
            <person name="Ivanova N."/>
            <person name="Kyrpides N."/>
            <person name="Woyke T."/>
        </authorList>
    </citation>
    <scope>NUCLEOTIDE SEQUENCE [LARGE SCALE GENOMIC DNA]</scope>
    <source>
        <strain evidence="3">128R</strain>
    </source>
</reference>
<keyword evidence="1" id="KW-0732">Signal</keyword>
<keyword evidence="3" id="KW-0456">Lyase</keyword>
<reference evidence="3" key="2">
    <citation type="submission" date="2019-08" db="EMBL/GenBank/DDBJ databases">
        <title>Investigation of anaerobic lignin degradation for improved lignocellulosic biofuels.</title>
        <authorList>
            <person name="Deangelis K.PhD."/>
        </authorList>
    </citation>
    <scope>NUCLEOTIDE SEQUENCE [LARGE SCALE GENOMIC DNA]</scope>
    <source>
        <strain evidence="3">128R</strain>
    </source>
</reference>
<evidence type="ECO:0000259" key="2">
    <source>
        <dbReference type="Pfam" id="PF13229"/>
    </source>
</evidence>
<proteinExistence type="predicted"/>
<protein>
    <submittedName>
        <fullName evidence="3">Parallel beta helix pectate lyase-like protein</fullName>
    </submittedName>
</protein>
<dbReference type="EMBL" id="VISQ01000001">
    <property type="protein sequence ID" value="TVZ67685.1"/>
    <property type="molecule type" value="Genomic_DNA"/>
</dbReference>
<feature type="domain" description="Right handed beta helix" evidence="2">
    <location>
        <begin position="280"/>
        <end position="354"/>
    </location>
</feature>
<dbReference type="Pfam" id="PF13229">
    <property type="entry name" value="Beta_helix"/>
    <property type="match status" value="2"/>
</dbReference>
<accession>A0A542D4Z6</accession>
<feature type="domain" description="Right handed beta helix" evidence="2">
    <location>
        <begin position="137"/>
        <end position="274"/>
    </location>
</feature>
<feature type="signal peptide" evidence="1">
    <location>
        <begin position="1"/>
        <end position="27"/>
    </location>
</feature>
<dbReference type="GO" id="GO:0016829">
    <property type="term" value="F:lyase activity"/>
    <property type="evidence" value="ECO:0007669"/>
    <property type="project" value="UniProtKB-KW"/>
</dbReference>
<dbReference type="OrthoDB" id="7069321at2"/>
<sequence>MLISKRKFIKLASLSFPLFIVSKPALSTFSTSAIKPISLMEKLADITEFGALSGDYDNYSIIQGLLNEGRDVYIPNGVFTISNSLVVKKNNQKIYGVGTLKITENNSMDVVVCNERTGFDMRGISVSAGGKQSGIYKTCCVKLIKSNAFSISKCSFTNYIGGGVQLLNCNDGNISFNSFMEAADAKESFSSSVDICFYNGGANNTIYGNKCFGYGGYGIVFQTLADSVRSTFINNTISYNNIAEHSSYGILIYRGGAQSLFKNNSISHNIVSGISGSNINRAKDNFSFGAGIYIQGAEHSFIDNNHISKCNTLTKDEMLAPGAIGVANASYVIISNNIIKDSSFYGIYINDSNHLADPSGVVEIKNNEVTNSNRDAIKINESSNVLIYKNNVSGAKNGVVVTQKIGENINGMKSIEIEGNSIKNIRGNAINISNLKFFKITNNNTVNNGRYSVNIIDSSSGKIEGNQFKSDGRSPSFINIERSEEIEKYNNVFL</sequence>
<dbReference type="InterPro" id="IPR039448">
    <property type="entry name" value="Beta_helix"/>
</dbReference>
<dbReference type="InterPro" id="IPR011050">
    <property type="entry name" value="Pectin_lyase_fold/virulence"/>
</dbReference>
<evidence type="ECO:0000256" key="1">
    <source>
        <dbReference type="SAM" id="SignalP"/>
    </source>
</evidence>
<feature type="chain" id="PRO_5021814543" evidence="1">
    <location>
        <begin position="28"/>
        <end position="494"/>
    </location>
</feature>
<organism evidence="3">
    <name type="scientific">Serratia fonticola</name>
    <dbReference type="NCBI Taxonomy" id="47917"/>
    <lineage>
        <taxon>Bacteria</taxon>
        <taxon>Pseudomonadati</taxon>
        <taxon>Pseudomonadota</taxon>
        <taxon>Gammaproteobacteria</taxon>
        <taxon>Enterobacterales</taxon>
        <taxon>Yersiniaceae</taxon>
        <taxon>Serratia</taxon>
    </lineage>
</organism>
<dbReference type="InterPro" id="IPR012334">
    <property type="entry name" value="Pectin_lyas_fold"/>
</dbReference>
<dbReference type="InterPro" id="IPR006626">
    <property type="entry name" value="PbH1"/>
</dbReference>
<dbReference type="SUPFAM" id="SSF51126">
    <property type="entry name" value="Pectin lyase-like"/>
    <property type="match status" value="2"/>
</dbReference>
<dbReference type="AlphaFoldDB" id="A0A542D4Z6"/>
<evidence type="ECO:0000313" key="3">
    <source>
        <dbReference type="EMBL" id="TVZ67685.1"/>
    </source>
</evidence>
<dbReference type="Gene3D" id="2.160.20.10">
    <property type="entry name" value="Single-stranded right-handed beta-helix, Pectin lyase-like"/>
    <property type="match status" value="2"/>
</dbReference>